<feature type="compositionally biased region" description="Acidic residues" evidence="1">
    <location>
        <begin position="345"/>
        <end position="358"/>
    </location>
</feature>
<dbReference type="PANTHER" id="PTHR28495:SF1">
    <property type="entry name" value="GENE, 17266-RELATED"/>
    <property type="match status" value="1"/>
</dbReference>
<evidence type="ECO:0000259" key="2">
    <source>
        <dbReference type="Pfam" id="PF15813"/>
    </source>
</evidence>
<accession>A0A8R1Z6L3</accession>
<evidence type="ECO:0000313" key="4">
    <source>
        <dbReference type="Proteomes" id="UP000005239"/>
    </source>
</evidence>
<feature type="compositionally biased region" description="Basic residues" evidence="1">
    <location>
        <begin position="473"/>
        <end position="483"/>
    </location>
</feature>
<evidence type="ECO:0000256" key="1">
    <source>
        <dbReference type="SAM" id="MobiDB-lite"/>
    </source>
</evidence>
<feature type="region of interest" description="Disordered" evidence="1">
    <location>
        <begin position="439"/>
        <end position="483"/>
    </location>
</feature>
<dbReference type="EnsemblMetazoa" id="PPA46998.1">
    <property type="protein sequence ID" value="PPA46998.1"/>
    <property type="gene ID" value="WBGene00304925"/>
</dbReference>
<protein>
    <recommendedName>
        <fullName evidence="2">DUF4708 domain-containing protein</fullName>
    </recommendedName>
</protein>
<reference evidence="3" key="2">
    <citation type="submission" date="2022-06" db="UniProtKB">
        <authorList>
            <consortium name="EnsemblMetazoa"/>
        </authorList>
    </citation>
    <scope>IDENTIFICATION</scope>
    <source>
        <strain evidence="3">PS312</strain>
    </source>
</reference>
<name>A0A8R1Z6L3_PRIPA</name>
<sequence>MLCIGKISPAAARAVQLTIDKPTDRSSAHAEQCATVRKLIGHTAIGGVIGHPVVGDVARIVILIRKEFVEPSSPSSALFDEACRVLELKVTSVDVPDGEVIEQCIRYTLCVWLEPEWCRVGDALMQSAFLYRGKGSPNDRLARIEVAVSCSADGDVLLSLKPSLMRVYIVEPWFLSDAAALQFDPKWACCLPKLGKGRIVGVHRRLPPACPFPSWAHIRHYWGNAYGYHLPSQEPEAYYDVLFNGMKKSMIYPYYCVCSGEPEEAPFRMAAEAAAQTVAVFEATLNRRRPTMLGEKVRVAAAPAGASARLAYASAAPFPVVRKLRKIKYAANRKSLVPATAFREENEEEEEEDDEDFFVDPAPDRSLHRTLDRTIAKASPATTTLGYGSGPATVTAPAGGAAYKPRFGGGAASVAARSSKPAAAAVAAPPRVPAFGAAAAAATKKKVPAAPAEAAARPAASKATPAAAAPPAARRKRAGIKVE</sequence>
<proteinExistence type="predicted"/>
<dbReference type="Pfam" id="PF15813">
    <property type="entry name" value="DUF4708"/>
    <property type="match status" value="1"/>
</dbReference>
<evidence type="ECO:0000313" key="3">
    <source>
        <dbReference type="EnsemblMetazoa" id="PPA46998.1"/>
    </source>
</evidence>
<feature type="region of interest" description="Disordered" evidence="1">
    <location>
        <begin position="342"/>
        <end position="365"/>
    </location>
</feature>
<feature type="domain" description="DUF4708" evidence="2">
    <location>
        <begin position="14"/>
        <end position="259"/>
    </location>
</feature>
<dbReference type="PANTHER" id="PTHR28495">
    <property type="entry name" value="HYPOTHETICAL PROTEIN LOC100359752"/>
    <property type="match status" value="1"/>
</dbReference>
<dbReference type="AlphaFoldDB" id="A0A8R1Z6L3"/>
<feature type="compositionally biased region" description="Low complexity" evidence="1">
    <location>
        <begin position="439"/>
        <end position="472"/>
    </location>
</feature>
<reference evidence="4" key="1">
    <citation type="journal article" date="2008" name="Nat. Genet.">
        <title>The Pristionchus pacificus genome provides a unique perspective on nematode lifestyle and parasitism.</title>
        <authorList>
            <person name="Dieterich C."/>
            <person name="Clifton S.W."/>
            <person name="Schuster L.N."/>
            <person name="Chinwalla A."/>
            <person name="Delehaunty K."/>
            <person name="Dinkelacker I."/>
            <person name="Fulton L."/>
            <person name="Fulton R."/>
            <person name="Godfrey J."/>
            <person name="Minx P."/>
            <person name="Mitreva M."/>
            <person name="Roeseler W."/>
            <person name="Tian H."/>
            <person name="Witte H."/>
            <person name="Yang S.P."/>
            <person name="Wilson R.K."/>
            <person name="Sommer R.J."/>
        </authorList>
    </citation>
    <scope>NUCLEOTIDE SEQUENCE [LARGE SCALE GENOMIC DNA]</scope>
    <source>
        <strain evidence="4">PS312</strain>
    </source>
</reference>
<gene>
    <name evidence="3" type="primary">WBGene00304925</name>
</gene>
<dbReference type="Proteomes" id="UP000005239">
    <property type="component" value="Unassembled WGS sequence"/>
</dbReference>
<dbReference type="InterPro" id="IPR031643">
    <property type="entry name" value="DUF4708"/>
</dbReference>
<organism evidence="3 4">
    <name type="scientific">Pristionchus pacificus</name>
    <name type="common">Parasitic nematode worm</name>
    <dbReference type="NCBI Taxonomy" id="54126"/>
    <lineage>
        <taxon>Eukaryota</taxon>
        <taxon>Metazoa</taxon>
        <taxon>Ecdysozoa</taxon>
        <taxon>Nematoda</taxon>
        <taxon>Chromadorea</taxon>
        <taxon>Rhabditida</taxon>
        <taxon>Rhabditina</taxon>
        <taxon>Diplogasteromorpha</taxon>
        <taxon>Diplogasteroidea</taxon>
        <taxon>Neodiplogasteridae</taxon>
        <taxon>Pristionchus</taxon>
    </lineage>
</organism>
<keyword evidence="4" id="KW-1185">Reference proteome</keyword>